<dbReference type="PANTHER" id="PTHR42879">
    <property type="entry name" value="3-OXOACYL-(ACYL-CARRIER-PROTEIN) REDUCTASE"/>
    <property type="match status" value="1"/>
</dbReference>
<comment type="caution">
    <text evidence="3">The sequence shown here is derived from an EMBL/GenBank/DDBJ whole genome shotgun (WGS) entry which is preliminary data.</text>
</comment>
<dbReference type="AlphaFoldDB" id="A0A7Y9Z9N2"/>
<evidence type="ECO:0000256" key="2">
    <source>
        <dbReference type="ARBA" id="ARBA00023002"/>
    </source>
</evidence>
<dbReference type="Gene3D" id="3.40.50.720">
    <property type="entry name" value="NAD(P)-binding Rossmann-like Domain"/>
    <property type="match status" value="1"/>
</dbReference>
<dbReference type="InterPro" id="IPR050259">
    <property type="entry name" value="SDR"/>
</dbReference>
<gene>
    <name evidence="3" type="ORF">BKA03_001270</name>
</gene>
<dbReference type="RefSeq" id="WP_062074964.1">
    <property type="nucleotide sequence ID" value="NZ_BBRC01000005.1"/>
</dbReference>
<evidence type="ECO:0000313" key="4">
    <source>
        <dbReference type="Proteomes" id="UP000547973"/>
    </source>
</evidence>
<organism evidence="3 4">
    <name type="scientific">Demequina lutea</name>
    <dbReference type="NCBI Taxonomy" id="431489"/>
    <lineage>
        <taxon>Bacteria</taxon>
        <taxon>Bacillati</taxon>
        <taxon>Actinomycetota</taxon>
        <taxon>Actinomycetes</taxon>
        <taxon>Micrococcales</taxon>
        <taxon>Demequinaceae</taxon>
        <taxon>Demequina</taxon>
    </lineage>
</organism>
<dbReference type="GO" id="GO:0032787">
    <property type="term" value="P:monocarboxylic acid metabolic process"/>
    <property type="evidence" value="ECO:0007669"/>
    <property type="project" value="UniProtKB-ARBA"/>
</dbReference>
<dbReference type="InterPro" id="IPR020904">
    <property type="entry name" value="Sc_DH/Rdtase_CS"/>
</dbReference>
<proteinExistence type="inferred from homology"/>
<dbReference type="InterPro" id="IPR002347">
    <property type="entry name" value="SDR_fam"/>
</dbReference>
<dbReference type="InterPro" id="IPR036291">
    <property type="entry name" value="NAD(P)-bd_dom_sf"/>
</dbReference>
<dbReference type="Proteomes" id="UP000547973">
    <property type="component" value="Unassembled WGS sequence"/>
</dbReference>
<dbReference type="Pfam" id="PF13561">
    <property type="entry name" value="adh_short_C2"/>
    <property type="match status" value="1"/>
</dbReference>
<dbReference type="GO" id="GO:0016491">
    <property type="term" value="F:oxidoreductase activity"/>
    <property type="evidence" value="ECO:0007669"/>
    <property type="project" value="UniProtKB-KW"/>
</dbReference>
<keyword evidence="2" id="KW-0560">Oxidoreductase</keyword>
<keyword evidence="4" id="KW-1185">Reference proteome</keyword>
<dbReference type="SUPFAM" id="SSF51735">
    <property type="entry name" value="NAD(P)-binding Rossmann-fold domains"/>
    <property type="match status" value="1"/>
</dbReference>
<dbReference type="PROSITE" id="PS00061">
    <property type="entry name" value="ADH_SHORT"/>
    <property type="match status" value="1"/>
</dbReference>
<evidence type="ECO:0000313" key="3">
    <source>
        <dbReference type="EMBL" id="NYI41151.1"/>
    </source>
</evidence>
<dbReference type="OrthoDB" id="286404at2"/>
<dbReference type="FunFam" id="3.40.50.720:FF:000084">
    <property type="entry name" value="Short-chain dehydrogenase reductase"/>
    <property type="match status" value="1"/>
</dbReference>
<accession>A0A7Y9Z9N2</accession>
<sequence>MNDFDISGKTMVITGATSGIGRGLVDHFIDRGVVVAAVGGHESTVEQLRDELEASGRSARTYVADLRDVTHIAPLFDRIAADLGQIDILVNNAGMGRPIPAIDVTVEDWDSMMDLNLRAAFFCAQAAARHMLPRGYGRIINMSSQISVVANQDEVVYCASKGGLNQVTRTLALEWGGAGVVVTGVAPTFTYTAGTAERLDTPSFRDAVLAKIPRGRFATIGDIGAAVQYLASDVGDMANGSTLMVDGGWTIV</sequence>
<dbReference type="PANTHER" id="PTHR42879:SF2">
    <property type="entry name" value="3-OXOACYL-[ACYL-CARRIER-PROTEIN] REDUCTASE FABG"/>
    <property type="match status" value="1"/>
</dbReference>
<dbReference type="EMBL" id="JACBZO010000001">
    <property type="protein sequence ID" value="NYI41151.1"/>
    <property type="molecule type" value="Genomic_DNA"/>
</dbReference>
<comment type="similarity">
    <text evidence="1">Belongs to the short-chain dehydrogenases/reductases (SDR) family.</text>
</comment>
<dbReference type="PRINTS" id="PR00081">
    <property type="entry name" value="GDHRDH"/>
</dbReference>
<dbReference type="PRINTS" id="PR00080">
    <property type="entry name" value="SDRFAMILY"/>
</dbReference>
<reference evidence="3 4" key="1">
    <citation type="submission" date="2020-07" db="EMBL/GenBank/DDBJ databases">
        <title>Sequencing the genomes of 1000 actinobacteria strains.</title>
        <authorList>
            <person name="Klenk H.-P."/>
        </authorList>
    </citation>
    <scope>NUCLEOTIDE SEQUENCE [LARGE SCALE GENOMIC DNA]</scope>
    <source>
        <strain evidence="3 4">DSM 19970</strain>
    </source>
</reference>
<evidence type="ECO:0000256" key="1">
    <source>
        <dbReference type="ARBA" id="ARBA00006484"/>
    </source>
</evidence>
<protein>
    <submittedName>
        <fullName evidence="3">NAD(P)-dependent dehydrogenase (Short-subunit alcohol dehydrogenase family)</fullName>
    </submittedName>
</protein>
<name>A0A7Y9Z9N2_9MICO</name>